<dbReference type="KEGG" id="nso:NIASO_12405"/>
<dbReference type="InterPro" id="IPR014327">
    <property type="entry name" value="RNA_pol_sigma70_bacteroid"/>
</dbReference>
<dbReference type="InterPro" id="IPR013249">
    <property type="entry name" value="RNA_pol_sigma70_r4_t2"/>
</dbReference>
<dbReference type="NCBIfam" id="TIGR02937">
    <property type="entry name" value="sigma70-ECF"/>
    <property type="match status" value="1"/>
</dbReference>
<dbReference type="AlphaFoldDB" id="W0F355"/>
<dbReference type="SUPFAM" id="SSF88946">
    <property type="entry name" value="Sigma2 domain of RNA polymerase sigma factors"/>
    <property type="match status" value="1"/>
</dbReference>
<dbReference type="InterPro" id="IPR036388">
    <property type="entry name" value="WH-like_DNA-bd_sf"/>
</dbReference>
<evidence type="ECO:0000256" key="3">
    <source>
        <dbReference type="ARBA" id="ARBA00023082"/>
    </source>
</evidence>
<dbReference type="InterPro" id="IPR039425">
    <property type="entry name" value="RNA_pol_sigma-70-like"/>
</dbReference>
<dbReference type="GO" id="GO:0003677">
    <property type="term" value="F:DNA binding"/>
    <property type="evidence" value="ECO:0007669"/>
    <property type="project" value="InterPro"/>
</dbReference>
<dbReference type="Gene3D" id="1.10.1740.10">
    <property type="match status" value="1"/>
</dbReference>
<gene>
    <name evidence="7" type="ORF">NIASO_12405</name>
</gene>
<dbReference type="CDD" id="cd06171">
    <property type="entry name" value="Sigma70_r4"/>
    <property type="match status" value="1"/>
</dbReference>
<dbReference type="HOGENOM" id="CLU_047691_4_3_10"/>
<dbReference type="STRING" id="929713.NIASO_12405"/>
<evidence type="ECO:0000259" key="5">
    <source>
        <dbReference type="Pfam" id="PF04542"/>
    </source>
</evidence>
<comment type="similarity">
    <text evidence="1">Belongs to the sigma-70 factor family. ECF subfamily.</text>
</comment>
<sequence>MVYNENEIIVLMRASDPKAFETLFRIHYQPLCLFANRFLNDLELSKETVSDVFSYLWEHRTTIVISVSLKAYLHKIVQNKCLNIIKRKKIENRYVDYMLRTGLVNDNTYFDKITDAYYSKQLGEEINGAINKLPERCREIFRLSRFEEMSYKEIAERLSISPKTVENQMGIALAKLKAALNKFLTFFF</sequence>
<feature type="domain" description="RNA polymerase sigma-70 region 2" evidence="5">
    <location>
        <begin position="23"/>
        <end position="89"/>
    </location>
</feature>
<keyword evidence="2" id="KW-0805">Transcription regulation</keyword>
<dbReference type="OrthoDB" id="1100095at2"/>
<proteinExistence type="inferred from homology"/>
<dbReference type="EMBL" id="CP007035">
    <property type="protein sequence ID" value="AHF15736.1"/>
    <property type="molecule type" value="Genomic_DNA"/>
</dbReference>
<dbReference type="InterPro" id="IPR013324">
    <property type="entry name" value="RNA_pol_sigma_r3/r4-like"/>
</dbReference>
<dbReference type="SUPFAM" id="SSF88659">
    <property type="entry name" value="Sigma3 and sigma4 domains of RNA polymerase sigma factors"/>
    <property type="match status" value="1"/>
</dbReference>
<protein>
    <submittedName>
        <fullName evidence="7">RNA polymerase subunit sigma-24</fullName>
    </submittedName>
</protein>
<name>W0F355_9BACT</name>
<dbReference type="Proteomes" id="UP000003586">
    <property type="component" value="Chromosome"/>
</dbReference>
<dbReference type="Pfam" id="PF08281">
    <property type="entry name" value="Sigma70_r4_2"/>
    <property type="match status" value="1"/>
</dbReference>
<keyword evidence="4" id="KW-0804">Transcription</keyword>
<dbReference type="InterPro" id="IPR007627">
    <property type="entry name" value="RNA_pol_sigma70_r2"/>
</dbReference>
<dbReference type="NCBIfam" id="TIGR02985">
    <property type="entry name" value="Sig70_bacteroi1"/>
    <property type="match status" value="1"/>
</dbReference>
<dbReference type="PANTHER" id="PTHR43133:SF46">
    <property type="entry name" value="RNA POLYMERASE SIGMA-70 FACTOR ECF SUBFAMILY"/>
    <property type="match status" value="1"/>
</dbReference>
<keyword evidence="8" id="KW-1185">Reference proteome</keyword>
<accession>W0F355</accession>
<evidence type="ECO:0000313" key="7">
    <source>
        <dbReference type="EMBL" id="AHF15736.1"/>
    </source>
</evidence>
<dbReference type="eggNOG" id="COG1595">
    <property type="taxonomic scope" value="Bacteria"/>
</dbReference>
<feature type="domain" description="RNA polymerase sigma factor 70 region 4 type 2" evidence="6">
    <location>
        <begin position="125"/>
        <end position="176"/>
    </location>
</feature>
<evidence type="ECO:0000256" key="2">
    <source>
        <dbReference type="ARBA" id="ARBA00023015"/>
    </source>
</evidence>
<organism evidence="7 8">
    <name type="scientific">Niabella soli DSM 19437</name>
    <dbReference type="NCBI Taxonomy" id="929713"/>
    <lineage>
        <taxon>Bacteria</taxon>
        <taxon>Pseudomonadati</taxon>
        <taxon>Bacteroidota</taxon>
        <taxon>Chitinophagia</taxon>
        <taxon>Chitinophagales</taxon>
        <taxon>Chitinophagaceae</taxon>
        <taxon>Niabella</taxon>
    </lineage>
</organism>
<dbReference type="GO" id="GO:0016987">
    <property type="term" value="F:sigma factor activity"/>
    <property type="evidence" value="ECO:0007669"/>
    <property type="project" value="UniProtKB-KW"/>
</dbReference>
<evidence type="ECO:0000256" key="4">
    <source>
        <dbReference type="ARBA" id="ARBA00023163"/>
    </source>
</evidence>
<evidence type="ECO:0000256" key="1">
    <source>
        <dbReference type="ARBA" id="ARBA00010641"/>
    </source>
</evidence>
<reference evidence="7 8" key="1">
    <citation type="submission" date="2013-12" db="EMBL/GenBank/DDBJ databases">
        <authorList>
            <consortium name="DOE Joint Genome Institute"/>
            <person name="Eisen J."/>
            <person name="Huntemann M."/>
            <person name="Han J."/>
            <person name="Chen A."/>
            <person name="Kyrpides N."/>
            <person name="Mavromatis K."/>
            <person name="Markowitz V."/>
            <person name="Palaniappan K."/>
            <person name="Ivanova N."/>
            <person name="Schaumberg A."/>
            <person name="Pati A."/>
            <person name="Liolios K."/>
            <person name="Nordberg H.P."/>
            <person name="Cantor M.N."/>
            <person name="Hua S.X."/>
            <person name="Woyke T."/>
        </authorList>
    </citation>
    <scope>NUCLEOTIDE SEQUENCE [LARGE SCALE GENOMIC DNA]</scope>
    <source>
        <strain evidence="8">DSM 19437</strain>
    </source>
</reference>
<dbReference type="Gene3D" id="1.10.10.10">
    <property type="entry name" value="Winged helix-like DNA-binding domain superfamily/Winged helix DNA-binding domain"/>
    <property type="match status" value="1"/>
</dbReference>
<keyword evidence="3" id="KW-0731">Sigma factor</keyword>
<dbReference type="InterPro" id="IPR014284">
    <property type="entry name" value="RNA_pol_sigma-70_dom"/>
</dbReference>
<evidence type="ECO:0000259" key="6">
    <source>
        <dbReference type="Pfam" id="PF08281"/>
    </source>
</evidence>
<dbReference type="GO" id="GO:0006352">
    <property type="term" value="P:DNA-templated transcription initiation"/>
    <property type="evidence" value="ECO:0007669"/>
    <property type="project" value="InterPro"/>
</dbReference>
<dbReference type="Pfam" id="PF04542">
    <property type="entry name" value="Sigma70_r2"/>
    <property type="match status" value="1"/>
</dbReference>
<evidence type="ECO:0000313" key="8">
    <source>
        <dbReference type="Proteomes" id="UP000003586"/>
    </source>
</evidence>
<dbReference type="InterPro" id="IPR013325">
    <property type="entry name" value="RNA_pol_sigma_r2"/>
</dbReference>
<dbReference type="PANTHER" id="PTHR43133">
    <property type="entry name" value="RNA POLYMERASE ECF-TYPE SIGMA FACTO"/>
    <property type="match status" value="1"/>
</dbReference>